<dbReference type="GeneID" id="92902522"/>
<dbReference type="GO" id="GO:0055085">
    <property type="term" value="P:transmembrane transport"/>
    <property type="evidence" value="ECO:0007669"/>
    <property type="project" value="TreeGrafter"/>
</dbReference>
<comment type="similarity">
    <text evidence="2">Belongs to the autoinducer-2 exporter (AI-2E) (TC 2.A.86) family.</text>
</comment>
<proteinExistence type="inferred from homology"/>
<keyword evidence="6 8" id="KW-1133">Transmembrane helix</keyword>
<dbReference type="GO" id="GO:0005886">
    <property type="term" value="C:plasma membrane"/>
    <property type="evidence" value="ECO:0007669"/>
    <property type="project" value="UniProtKB-SubCell"/>
</dbReference>
<dbReference type="PANTHER" id="PTHR21716:SF53">
    <property type="entry name" value="PERMEASE PERM-RELATED"/>
    <property type="match status" value="1"/>
</dbReference>
<keyword evidence="7 8" id="KW-0472">Membrane</keyword>
<feature type="transmembrane region" description="Helical" evidence="8">
    <location>
        <begin position="68"/>
        <end position="90"/>
    </location>
</feature>
<evidence type="ECO:0000256" key="8">
    <source>
        <dbReference type="SAM" id="Phobius"/>
    </source>
</evidence>
<protein>
    <recommendedName>
        <fullName evidence="11">AI-2E family transporter</fullName>
    </recommendedName>
</protein>
<evidence type="ECO:0000256" key="5">
    <source>
        <dbReference type="ARBA" id="ARBA00022692"/>
    </source>
</evidence>
<dbReference type="RefSeq" id="WP_067971542.1">
    <property type="nucleotide sequence ID" value="NZ_CP014160.1"/>
</dbReference>
<feature type="transmembrane region" description="Helical" evidence="8">
    <location>
        <begin position="38"/>
        <end position="62"/>
    </location>
</feature>
<feature type="transmembrane region" description="Helical" evidence="8">
    <location>
        <begin position="361"/>
        <end position="382"/>
    </location>
</feature>
<dbReference type="EMBL" id="CP014160">
    <property type="protein sequence ID" value="AMB93327.1"/>
    <property type="molecule type" value="Genomic_DNA"/>
</dbReference>
<dbReference type="Proteomes" id="UP000069912">
    <property type="component" value="Chromosome"/>
</dbReference>
<feature type="transmembrane region" description="Helical" evidence="8">
    <location>
        <begin position="298"/>
        <end position="323"/>
    </location>
</feature>
<feature type="transmembrane region" description="Helical" evidence="8">
    <location>
        <begin position="189"/>
        <end position="214"/>
    </location>
</feature>
<comment type="subcellular location">
    <subcellularLocation>
        <location evidence="1">Cell membrane</location>
        <topology evidence="1">Multi-pass membrane protein</topology>
    </subcellularLocation>
</comment>
<accession>A0A0X8F9Q0</accession>
<evidence type="ECO:0008006" key="11">
    <source>
        <dbReference type="Google" id="ProtNLM"/>
    </source>
</evidence>
<keyword evidence="5 8" id="KW-0812">Transmembrane</keyword>
<keyword evidence="10" id="KW-1185">Reference proteome</keyword>
<feature type="transmembrane region" description="Helical" evidence="8">
    <location>
        <begin position="102"/>
        <end position="126"/>
    </location>
</feature>
<sequence>MTDKRNPNDKMNQYWQDRSDQLQKINYHSFRSFLSNRWLQLLLVLILIALFLLIFSRIAHLFHPVLDFVSVIALPIILAAILYYLTVPIVNRLEKRGVKRQWGAILVLVLMGIAVLILTYLTPVFFAQSQSLVSNWDELISSYDKPLQRFYHNPLFEEGVNLLNDWGLNFIQGNSINWSTIFNSAIDSIGSIVGVLSNFILAIVTAPFILFYMLKDGPKLKQNLALVVPNPIRSSTMQLLFEMNQQVSAYVRGQIMVGISVAIMFMLGYSIIGLQYGIILGGLAGFLNLIPYLGSFLAMIPAVIIAIVQGPIMVVKVLVVFMIEQTIEGRVISPHILGSNLDIHPVTIMLLLIAGGKLFGIIGIIIIIPSYAILKLIFTYFFKWYRKVSGLYEEDLLAEWDSDE</sequence>
<dbReference type="InterPro" id="IPR002549">
    <property type="entry name" value="AI-2E-like"/>
</dbReference>
<dbReference type="KEGG" id="asan:AWM72_00345"/>
<evidence type="ECO:0000256" key="2">
    <source>
        <dbReference type="ARBA" id="ARBA00009773"/>
    </source>
</evidence>
<evidence type="ECO:0000256" key="4">
    <source>
        <dbReference type="ARBA" id="ARBA00022475"/>
    </source>
</evidence>
<organism evidence="9 10">
    <name type="scientific">Aerococcus sanguinicola</name>
    <dbReference type="NCBI Taxonomy" id="119206"/>
    <lineage>
        <taxon>Bacteria</taxon>
        <taxon>Bacillati</taxon>
        <taxon>Bacillota</taxon>
        <taxon>Bacilli</taxon>
        <taxon>Lactobacillales</taxon>
        <taxon>Aerococcaceae</taxon>
        <taxon>Aerococcus</taxon>
    </lineage>
</organism>
<keyword evidence="3" id="KW-0813">Transport</keyword>
<evidence type="ECO:0000313" key="10">
    <source>
        <dbReference type="Proteomes" id="UP000069912"/>
    </source>
</evidence>
<evidence type="ECO:0000256" key="6">
    <source>
        <dbReference type="ARBA" id="ARBA00022989"/>
    </source>
</evidence>
<name>A0A0X8F9Q0_9LACT</name>
<dbReference type="Pfam" id="PF01594">
    <property type="entry name" value="AI-2E_transport"/>
    <property type="match status" value="1"/>
</dbReference>
<dbReference type="AlphaFoldDB" id="A0A0X8F9Q0"/>
<evidence type="ECO:0000256" key="7">
    <source>
        <dbReference type="ARBA" id="ARBA00023136"/>
    </source>
</evidence>
<evidence type="ECO:0000313" key="9">
    <source>
        <dbReference type="EMBL" id="AMB93327.1"/>
    </source>
</evidence>
<feature type="transmembrane region" description="Helical" evidence="8">
    <location>
        <begin position="335"/>
        <end position="355"/>
    </location>
</feature>
<evidence type="ECO:0000256" key="3">
    <source>
        <dbReference type="ARBA" id="ARBA00022448"/>
    </source>
</evidence>
<gene>
    <name evidence="9" type="ORF">AWM72_00345</name>
</gene>
<evidence type="ECO:0000256" key="1">
    <source>
        <dbReference type="ARBA" id="ARBA00004651"/>
    </source>
</evidence>
<dbReference type="PANTHER" id="PTHR21716">
    <property type="entry name" value="TRANSMEMBRANE PROTEIN"/>
    <property type="match status" value="1"/>
</dbReference>
<reference evidence="9 10" key="1">
    <citation type="journal article" date="2016" name="Genome Announc.">
        <title>Complete Genome Sequences of Aerococcus christensenii CCUG 28831T, Aerococcus sanguinicola CCUG 43001T, Aerococcus urinae CCUG 36881T, Aerococcus urinaeequi CCUG 28094T, Aerococcus urinaehominis CCUG 42038 BT, and Aerococcus viridans CCUG 4311T.</title>
        <authorList>
            <person name="Carkaci D."/>
            <person name="Dargis R."/>
            <person name="Nielsen X.C."/>
            <person name="Skovgaard O."/>
            <person name="Fuursted K."/>
            <person name="Christensen J.J."/>
        </authorList>
    </citation>
    <scope>NUCLEOTIDE SEQUENCE [LARGE SCALE GENOMIC DNA]</scope>
    <source>
        <strain evidence="9 10">CCUG43001</strain>
    </source>
</reference>
<reference evidence="10" key="2">
    <citation type="submission" date="2016-01" db="EMBL/GenBank/DDBJ databases">
        <title>Six Aerococcus type strain genome sequencing and assembly using PacBio and Illumina Hiseq.</title>
        <authorList>
            <person name="Carkaci D."/>
            <person name="Dargis R."/>
            <person name="Nielsen X.C."/>
            <person name="Skovgaard O."/>
            <person name="Fuursted K."/>
            <person name="Christensen J.J."/>
        </authorList>
    </citation>
    <scope>NUCLEOTIDE SEQUENCE [LARGE SCALE GENOMIC DNA]</scope>
    <source>
        <strain evidence="10">CCUG43001</strain>
    </source>
</reference>
<feature type="transmembrane region" description="Helical" evidence="8">
    <location>
        <begin position="255"/>
        <end position="278"/>
    </location>
</feature>
<keyword evidence="4" id="KW-1003">Cell membrane</keyword>